<feature type="domain" description="Glutamine amidotransferase type-2" evidence="2">
    <location>
        <begin position="2"/>
        <end position="121"/>
    </location>
</feature>
<protein>
    <submittedName>
        <fullName evidence="3">Asparagine synthetase B (Glutamine-hydrolysing)</fullName>
    </submittedName>
</protein>
<dbReference type="EMBL" id="JAAOYM010000001">
    <property type="protein sequence ID" value="NIJ11418.1"/>
    <property type="molecule type" value="Genomic_DNA"/>
</dbReference>
<dbReference type="RefSeq" id="WP_208415604.1">
    <property type="nucleotide sequence ID" value="NZ_JAAOYM010000001.1"/>
</dbReference>
<reference evidence="3 4" key="1">
    <citation type="submission" date="2020-03" db="EMBL/GenBank/DDBJ databases">
        <title>Sequencing the genomes of 1000 actinobacteria strains.</title>
        <authorList>
            <person name="Klenk H.-P."/>
        </authorList>
    </citation>
    <scope>NUCLEOTIDE SEQUENCE [LARGE SCALE GENOMIC DNA]</scope>
    <source>
        <strain evidence="3 4">DSM 45685</strain>
    </source>
</reference>
<dbReference type="PROSITE" id="PS51278">
    <property type="entry name" value="GATASE_TYPE_2"/>
    <property type="match status" value="1"/>
</dbReference>
<accession>A0A7X5UNR4</accession>
<comment type="caution">
    <text evidence="3">The sequence shown here is derived from an EMBL/GenBank/DDBJ whole genome shotgun (WGS) entry which is preliminary data.</text>
</comment>
<dbReference type="Gene3D" id="3.60.20.10">
    <property type="entry name" value="Glutamine Phosphoribosylpyrophosphate, subunit 1, domain 1"/>
    <property type="match status" value="1"/>
</dbReference>
<evidence type="ECO:0000313" key="3">
    <source>
        <dbReference type="EMBL" id="NIJ11418.1"/>
    </source>
</evidence>
<feature type="region of interest" description="Disordered" evidence="1">
    <location>
        <begin position="77"/>
        <end position="121"/>
    </location>
</feature>
<dbReference type="InterPro" id="IPR029055">
    <property type="entry name" value="Ntn_hydrolases_N"/>
</dbReference>
<sequence>MCGIAGVAHTGDRRDLPNSAQVLAHRGPDGGRSVSWDATTATGVLGHDRLAIVDLPERGQQPMSDATTLVSGIANHRRRAEAESAGQGGVGLTRVSGHQYQQRLLTDRRSSPPAPHHHPSK</sequence>
<proteinExistence type="predicted"/>
<evidence type="ECO:0000259" key="2">
    <source>
        <dbReference type="PROSITE" id="PS51278"/>
    </source>
</evidence>
<keyword evidence="4" id="KW-1185">Reference proteome</keyword>
<evidence type="ECO:0000256" key="1">
    <source>
        <dbReference type="SAM" id="MobiDB-lite"/>
    </source>
</evidence>
<evidence type="ECO:0000313" key="4">
    <source>
        <dbReference type="Proteomes" id="UP000545493"/>
    </source>
</evidence>
<feature type="region of interest" description="Disordered" evidence="1">
    <location>
        <begin position="1"/>
        <end position="35"/>
    </location>
</feature>
<dbReference type="SUPFAM" id="SSF56235">
    <property type="entry name" value="N-terminal nucleophile aminohydrolases (Ntn hydrolases)"/>
    <property type="match status" value="1"/>
</dbReference>
<dbReference type="AlphaFoldDB" id="A0A7X5UNR4"/>
<organism evidence="3 4">
    <name type="scientific">Saccharomonospora amisosensis</name>
    <dbReference type="NCBI Taxonomy" id="1128677"/>
    <lineage>
        <taxon>Bacteria</taxon>
        <taxon>Bacillati</taxon>
        <taxon>Actinomycetota</taxon>
        <taxon>Actinomycetes</taxon>
        <taxon>Pseudonocardiales</taxon>
        <taxon>Pseudonocardiaceae</taxon>
        <taxon>Saccharomonospora</taxon>
    </lineage>
</organism>
<dbReference type="InterPro" id="IPR017932">
    <property type="entry name" value="GATase_2_dom"/>
</dbReference>
<gene>
    <name evidence="3" type="ORF">FHU38_001762</name>
</gene>
<name>A0A7X5UNR4_9PSEU</name>
<dbReference type="Proteomes" id="UP000545493">
    <property type="component" value="Unassembled WGS sequence"/>
</dbReference>